<name>A0A1B2F172_PSEPU</name>
<dbReference type="Pfam" id="PF06812">
    <property type="entry name" value="ImpA_N"/>
    <property type="match status" value="1"/>
</dbReference>
<evidence type="ECO:0000313" key="2">
    <source>
        <dbReference type="EMBL" id="ANY85932.1"/>
    </source>
</evidence>
<accession>A0A1B2F172</accession>
<proteinExistence type="predicted"/>
<dbReference type="InterPro" id="IPR017740">
    <property type="entry name" value="TssA-like"/>
</dbReference>
<reference evidence="2" key="1">
    <citation type="submission" date="2016-07" db="EMBL/GenBank/DDBJ databases">
        <title>New class B carbapenemase carried by novel plasmid in Pseudomonas putida enviromental strain in eastern Amazonia.</title>
        <authorList>
            <person name="Souza C.O."/>
            <person name="Lima K.V."/>
            <person name="Brasiliense D.M."/>
            <person name="Perez-Chaparro P.J."/>
            <person name="Mamizuka E.M."/>
            <person name="Lima M.O."/>
            <person name="Lima L.N."/>
            <person name="McCulloch J.A."/>
        </authorList>
    </citation>
    <scope>NUCLEOTIDE SEQUENCE [LARGE SCALE GENOMIC DNA]</scope>
    <source>
        <strain evidence="2">IEC33019</strain>
    </source>
</reference>
<gene>
    <name evidence="2" type="ORF">IEC33019_0328</name>
</gene>
<dbReference type="EMBL" id="CP016634">
    <property type="protein sequence ID" value="ANY85932.1"/>
    <property type="molecule type" value="Genomic_DNA"/>
</dbReference>
<protein>
    <recommendedName>
        <fullName evidence="1">ImpA N-terminal domain-containing protein</fullName>
    </recommendedName>
</protein>
<dbReference type="PANTHER" id="PTHR37951:SF1">
    <property type="entry name" value="TYPE VI SECRETION SYSTEM COMPONENT TSSA1"/>
    <property type="match status" value="1"/>
</dbReference>
<dbReference type="InterPro" id="IPR010657">
    <property type="entry name" value="ImpA_N"/>
</dbReference>
<organism evidence="2">
    <name type="scientific">Pseudomonas putida</name>
    <name type="common">Arthrobacter siderocapsulatus</name>
    <dbReference type="NCBI Taxonomy" id="303"/>
    <lineage>
        <taxon>Bacteria</taxon>
        <taxon>Pseudomonadati</taxon>
        <taxon>Pseudomonadota</taxon>
        <taxon>Gammaproteobacteria</taxon>
        <taxon>Pseudomonadales</taxon>
        <taxon>Pseudomonadaceae</taxon>
        <taxon>Pseudomonas</taxon>
    </lineage>
</organism>
<dbReference type="NCBIfam" id="TIGR03363">
    <property type="entry name" value="VI_chp_8"/>
    <property type="match status" value="1"/>
</dbReference>
<dbReference type="AlphaFoldDB" id="A0A1B2F172"/>
<evidence type="ECO:0000259" key="1">
    <source>
        <dbReference type="Pfam" id="PF06812"/>
    </source>
</evidence>
<sequence>MSEERSARIQALMAPIETEAPAGHDIEYDTLYEQIRQAREHEDVVAEDEWACEVKVADWQRVISLGEAVLREHSKHFQIACWLSQAWMQKQGLTGLAQGLELLEGMVRQWWADGFPALEADGEPYRLAMFGRLDRDIGQWLLTHAMTGAPQCSLAWWQQVLRHEHAKRSDEGSPTDEYSLEQFRLRVVQALDSAQLRTFLEQVRHCRSLLQPFAHALSAVTGSSGTGVMAKTLEGLDDWEAFLSRMLEWLSPPGDSDEEVLLPSPDRVGERPAQSAQSREAAIRQMQDIARYFRQHEPSSPVPMLMDRAVRWASMPLQQWLAEMVRDENCLREINLVLEGPQA</sequence>
<feature type="domain" description="ImpA N-terminal" evidence="1">
    <location>
        <begin position="13"/>
        <end position="133"/>
    </location>
</feature>
<dbReference type="RefSeq" id="WP_099592812.1">
    <property type="nucleotide sequence ID" value="NZ_CP016634.1"/>
</dbReference>
<dbReference type="PANTHER" id="PTHR37951">
    <property type="entry name" value="CYTOPLASMIC PROTEIN-RELATED"/>
    <property type="match status" value="1"/>
</dbReference>